<dbReference type="Proteomes" id="UP001623330">
    <property type="component" value="Unassembled WGS sequence"/>
</dbReference>
<feature type="compositionally biased region" description="Basic residues" evidence="6">
    <location>
        <begin position="470"/>
        <end position="489"/>
    </location>
</feature>
<name>A0ABR4NZW3_9SACH</name>
<dbReference type="EMBL" id="JBEVYD010000002">
    <property type="protein sequence ID" value="KAL3234816.1"/>
    <property type="molecule type" value="Genomic_DNA"/>
</dbReference>
<proteinExistence type="inferred from homology"/>
<evidence type="ECO:0000313" key="7">
    <source>
        <dbReference type="EMBL" id="KAL3234816.1"/>
    </source>
</evidence>
<keyword evidence="4" id="KW-0508">mRNA splicing</keyword>
<keyword evidence="8" id="KW-1185">Reference proteome</keyword>
<feature type="region of interest" description="Disordered" evidence="6">
    <location>
        <begin position="470"/>
        <end position="503"/>
    </location>
</feature>
<organism evidence="7 8">
    <name type="scientific">Nakaseomyces bracarensis</name>
    <dbReference type="NCBI Taxonomy" id="273131"/>
    <lineage>
        <taxon>Eukaryota</taxon>
        <taxon>Fungi</taxon>
        <taxon>Dikarya</taxon>
        <taxon>Ascomycota</taxon>
        <taxon>Saccharomycotina</taxon>
        <taxon>Saccharomycetes</taxon>
        <taxon>Saccharomycetales</taxon>
        <taxon>Saccharomycetaceae</taxon>
        <taxon>Nakaseomyces</taxon>
    </lineage>
</organism>
<feature type="region of interest" description="Disordered" evidence="6">
    <location>
        <begin position="306"/>
        <end position="329"/>
    </location>
</feature>
<dbReference type="InterPro" id="IPR005011">
    <property type="entry name" value="SNU66/SART1"/>
</dbReference>
<comment type="caution">
    <text evidence="7">The sequence shown here is derived from an EMBL/GenBank/DDBJ whole genome shotgun (WGS) entry which is preliminary data.</text>
</comment>
<dbReference type="InterPro" id="IPR045347">
    <property type="entry name" value="HIND"/>
</dbReference>
<comment type="similarity">
    <text evidence="2">Belongs to the SNU66/SART1 family.</text>
</comment>
<accession>A0ABR4NZW3</accession>
<evidence type="ECO:0000256" key="1">
    <source>
        <dbReference type="ARBA" id="ARBA00004123"/>
    </source>
</evidence>
<evidence type="ECO:0000256" key="3">
    <source>
        <dbReference type="ARBA" id="ARBA00022664"/>
    </source>
</evidence>
<evidence type="ECO:0000256" key="4">
    <source>
        <dbReference type="ARBA" id="ARBA00023187"/>
    </source>
</evidence>
<dbReference type="Pfam" id="PF19252">
    <property type="entry name" value="HIND"/>
    <property type="match status" value="1"/>
</dbReference>
<reference evidence="7 8" key="1">
    <citation type="submission" date="2024-05" db="EMBL/GenBank/DDBJ databases">
        <title>Long read based assembly of the Candida bracarensis genome reveals expanded adhesin content.</title>
        <authorList>
            <person name="Marcet-Houben M."/>
            <person name="Ksiezopolska E."/>
            <person name="Gabaldon T."/>
        </authorList>
    </citation>
    <scope>NUCLEOTIDE SEQUENCE [LARGE SCALE GENOMIC DNA]</scope>
    <source>
        <strain evidence="7 8">CBM6</strain>
    </source>
</reference>
<dbReference type="PANTHER" id="PTHR14152">
    <property type="entry name" value="SQUAMOUS CELL CARCINOMA ANTIGEN RECOGNISED BY CYTOTOXIC T LYMPHOCYTES"/>
    <property type="match status" value="1"/>
</dbReference>
<evidence type="ECO:0000256" key="5">
    <source>
        <dbReference type="ARBA" id="ARBA00023242"/>
    </source>
</evidence>
<gene>
    <name evidence="7" type="ORF">RNJ44_02604</name>
</gene>
<protein>
    <submittedName>
        <fullName evidence="7">Uncharacterized protein</fullName>
    </submittedName>
</protein>
<dbReference type="PANTHER" id="PTHR14152:SF5">
    <property type="entry name" value="U4_U6.U5 TRI-SNRNP-ASSOCIATED PROTEIN 1"/>
    <property type="match status" value="1"/>
</dbReference>
<feature type="region of interest" description="Disordered" evidence="6">
    <location>
        <begin position="241"/>
        <end position="268"/>
    </location>
</feature>
<evidence type="ECO:0000313" key="8">
    <source>
        <dbReference type="Proteomes" id="UP001623330"/>
    </source>
</evidence>
<evidence type="ECO:0000256" key="6">
    <source>
        <dbReference type="SAM" id="MobiDB-lite"/>
    </source>
</evidence>
<evidence type="ECO:0000256" key="2">
    <source>
        <dbReference type="ARBA" id="ARBA00006076"/>
    </source>
</evidence>
<sequence length="503" mass="57511">MAREISLSIEETNKLRAQVGLKLIPIDDGKKKETRDYISISNNKQRETLPQKKYQFVDENVLNKLQRRVRNRSSILQSTESSEETDWLSQVKHNKPKPANRIAINFENEGEQEDEDLLPIVQVSKDLGQLKSDKDVILTLKDQEVSAPDNASDILEDTNEIEKDLNGRALSRRHEAKKSSLNIKGSDTDQGKAQTSSTNMLSIGAINSFSSSNKTLDNGIKSTNATNMIKVQFIEPNIEDVDDSSDFKKPKIKKRKRKQETNNSFREKQNTIKRNVQLSSINLDTDVLDTEEDEFVVLPNISSSRKKQRTAEDIAEEIEREEQDRRKRQEEIERLKSQKENTLTLSETADFFDNLQANLLKNPQVSEDISDINNDNKKSDDVFNKAVIEQNQTEIIPQTEDITSLEENANNADFYSGIASTLHFLKDNNALVKKEEPSKKDKEVSLEYKDTEGNILTTKEAYKLLSQKFHGTKSNKKKQEKFKAKVRARNQKEEPTSYANLDV</sequence>
<dbReference type="Pfam" id="PF03343">
    <property type="entry name" value="SART-1"/>
    <property type="match status" value="1"/>
</dbReference>
<keyword evidence="3" id="KW-0507">mRNA processing</keyword>
<keyword evidence="5" id="KW-0539">Nucleus</keyword>
<feature type="region of interest" description="Disordered" evidence="6">
    <location>
        <begin position="166"/>
        <end position="196"/>
    </location>
</feature>
<comment type="subcellular location">
    <subcellularLocation>
        <location evidence="1">Nucleus</location>
    </subcellularLocation>
</comment>